<keyword evidence="4 10" id="KW-0561">Oxygen transport</keyword>
<dbReference type="Ensembl" id="ENSCMMT00000029236.1">
    <property type="protein sequence ID" value="ENSCMMP00000026766.1"/>
    <property type="gene ID" value="ENSCMMG00000016445.1"/>
</dbReference>
<dbReference type="GO" id="GO:0042744">
    <property type="term" value="P:hydrogen peroxide catabolic process"/>
    <property type="evidence" value="ECO:0007669"/>
    <property type="project" value="TreeGrafter"/>
</dbReference>
<dbReference type="GO" id="GO:0005833">
    <property type="term" value="C:hemoglobin complex"/>
    <property type="evidence" value="ECO:0007669"/>
    <property type="project" value="InterPro"/>
</dbReference>
<keyword evidence="5" id="KW-0479">Metal-binding</keyword>
<dbReference type="InterPro" id="IPR009050">
    <property type="entry name" value="Globin-like_sf"/>
</dbReference>
<dbReference type="GO" id="GO:0019825">
    <property type="term" value="F:oxygen binding"/>
    <property type="evidence" value="ECO:0007669"/>
    <property type="project" value="InterPro"/>
</dbReference>
<dbReference type="InterPro" id="IPR050056">
    <property type="entry name" value="Hemoglobin_oxygen_transport"/>
</dbReference>
<dbReference type="GO" id="GO:0031720">
    <property type="term" value="F:haptoglobin binding"/>
    <property type="evidence" value="ECO:0007669"/>
    <property type="project" value="TreeGrafter"/>
</dbReference>
<dbReference type="InterPro" id="IPR002338">
    <property type="entry name" value="Hemoglobin_a-typ"/>
</dbReference>
<protein>
    <recommendedName>
        <fullName evidence="7">Hemoglobin subunit alpha-A</fullName>
    </recommendedName>
    <alternativeName>
        <fullName evidence="8">Alpha-A-globin</fullName>
    </alternativeName>
    <alternativeName>
        <fullName evidence="9">Hemoglobin alpha-A chain</fullName>
    </alternativeName>
</protein>
<dbReference type="GO" id="GO:0005506">
    <property type="term" value="F:iron ion binding"/>
    <property type="evidence" value="ECO:0007669"/>
    <property type="project" value="InterPro"/>
</dbReference>
<dbReference type="FunFam" id="1.10.490.10:FF:000002">
    <property type="entry name" value="Hemoglobin subunit alpha"/>
    <property type="match status" value="1"/>
</dbReference>
<accession>A0A8C3D030</accession>
<evidence type="ECO:0000256" key="5">
    <source>
        <dbReference type="ARBA" id="ARBA00022723"/>
    </source>
</evidence>
<keyword evidence="14" id="KW-1185">Reference proteome</keyword>
<evidence type="ECO:0000259" key="12">
    <source>
        <dbReference type="PROSITE" id="PS01033"/>
    </source>
</evidence>
<reference evidence="13" key="1">
    <citation type="submission" date="2018-09" db="EMBL/GenBank/DDBJ databases">
        <title>Common duck and Muscovy duck high density SNP chip.</title>
        <authorList>
            <person name="Vignal A."/>
            <person name="Thebault N."/>
            <person name="Warren W.C."/>
        </authorList>
    </citation>
    <scope>NUCLEOTIDE SEQUENCE [LARGE SCALE GENOMIC DNA]</scope>
</reference>
<dbReference type="Gene3D" id="1.10.490.10">
    <property type="entry name" value="Globins"/>
    <property type="match status" value="1"/>
</dbReference>
<evidence type="ECO:0000256" key="9">
    <source>
        <dbReference type="ARBA" id="ARBA00042652"/>
    </source>
</evidence>
<name>A0A8C3D030_CAIMO</name>
<dbReference type="PROSITE" id="PS01033">
    <property type="entry name" value="GLOBIN"/>
    <property type="match status" value="1"/>
</dbReference>
<dbReference type="SUPFAM" id="SSF46458">
    <property type="entry name" value="Globin-like"/>
    <property type="match status" value="1"/>
</dbReference>
<reference evidence="13" key="2">
    <citation type="submission" date="2025-08" db="UniProtKB">
        <authorList>
            <consortium name="Ensembl"/>
        </authorList>
    </citation>
    <scope>IDENTIFICATION</scope>
</reference>
<feature type="region of interest" description="Disordered" evidence="11">
    <location>
        <begin position="198"/>
        <end position="245"/>
    </location>
</feature>
<dbReference type="InterPro" id="IPR002339">
    <property type="entry name" value="Hemoglobin_pi"/>
</dbReference>
<dbReference type="CDD" id="cd08927">
    <property type="entry name" value="Hb-alpha-like"/>
    <property type="match status" value="1"/>
</dbReference>
<dbReference type="GO" id="GO:0005344">
    <property type="term" value="F:oxygen carrier activity"/>
    <property type="evidence" value="ECO:0007669"/>
    <property type="project" value="UniProtKB-KW"/>
</dbReference>
<organism evidence="13 14">
    <name type="scientific">Cairina moschata</name>
    <name type="common">Muscovy duck</name>
    <dbReference type="NCBI Taxonomy" id="8855"/>
    <lineage>
        <taxon>Eukaryota</taxon>
        <taxon>Metazoa</taxon>
        <taxon>Chordata</taxon>
        <taxon>Craniata</taxon>
        <taxon>Vertebrata</taxon>
        <taxon>Euteleostomi</taxon>
        <taxon>Archelosauria</taxon>
        <taxon>Archosauria</taxon>
        <taxon>Dinosauria</taxon>
        <taxon>Saurischia</taxon>
        <taxon>Theropoda</taxon>
        <taxon>Coelurosauria</taxon>
        <taxon>Aves</taxon>
        <taxon>Neognathae</taxon>
        <taxon>Galloanserae</taxon>
        <taxon>Anseriformes</taxon>
        <taxon>Anatidae</taxon>
        <taxon>Anatinae</taxon>
        <taxon>Cairina</taxon>
    </lineage>
</organism>
<evidence type="ECO:0000313" key="14">
    <source>
        <dbReference type="Proteomes" id="UP000694556"/>
    </source>
</evidence>
<evidence type="ECO:0000256" key="1">
    <source>
        <dbReference type="ARBA" id="ARBA00008705"/>
    </source>
</evidence>
<dbReference type="GO" id="GO:0043177">
    <property type="term" value="F:organic acid binding"/>
    <property type="evidence" value="ECO:0007669"/>
    <property type="project" value="TreeGrafter"/>
</dbReference>
<dbReference type="AlphaFoldDB" id="A0A8C3D030"/>
<evidence type="ECO:0000313" key="13">
    <source>
        <dbReference type="Ensembl" id="ENSCMMP00000026766.1"/>
    </source>
</evidence>
<reference evidence="13" key="3">
    <citation type="submission" date="2025-09" db="UniProtKB">
        <authorList>
            <consortium name="Ensembl"/>
        </authorList>
    </citation>
    <scope>IDENTIFICATION</scope>
</reference>
<feature type="compositionally biased region" description="Gly residues" evidence="11">
    <location>
        <begin position="44"/>
        <end position="55"/>
    </location>
</feature>
<feature type="domain" description="Globin" evidence="12">
    <location>
        <begin position="65"/>
        <end position="183"/>
    </location>
</feature>
<sequence>MPGSPPPGGAGAAGGAGRRPRLAEVQPRRGGRGRAAPGPARGYKAGGTSGGTRAGGCQRGAATMVLSAADKTNVKGVFSKIGGHAEEYGAETLERMFIAYPQTKTYFPHFDLQHGSAQIKAHGKKVAAALVEAVNHIDDIAGALSKLSDLHAQKLRVDPVNFKFLGHCFLVVVAIHHPAARWSLLSPLWMVTTVPPPRPTPCGGRQQLQTGSSRHRGKASDALEQVGEPQGHGRAWGPGTGTAPPPPVLPLAWSLQCGTNNCCTSIHSSAGTDAMRYPGTPGMPNLPSQPWGRVWGR</sequence>
<proteinExistence type="inferred from homology"/>
<keyword evidence="6" id="KW-0408">Iron</keyword>
<feature type="region of interest" description="Disordered" evidence="11">
    <location>
        <begin position="1"/>
        <end position="55"/>
    </location>
</feature>
<dbReference type="PANTHER" id="PTHR11442">
    <property type="entry name" value="HEMOGLOBIN FAMILY MEMBER"/>
    <property type="match status" value="1"/>
</dbReference>
<dbReference type="PRINTS" id="PR00612">
    <property type="entry name" value="ALPHAHAEM"/>
</dbReference>
<dbReference type="PRINTS" id="PR00815">
    <property type="entry name" value="PIHAEM"/>
</dbReference>
<dbReference type="GO" id="GO:0020037">
    <property type="term" value="F:heme binding"/>
    <property type="evidence" value="ECO:0007669"/>
    <property type="project" value="InterPro"/>
</dbReference>
<dbReference type="InterPro" id="IPR012292">
    <property type="entry name" value="Globin/Proto"/>
</dbReference>
<keyword evidence="3 10" id="KW-0349">Heme</keyword>
<dbReference type="GO" id="GO:0004601">
    <property type="term" value="F:peroxidase activity"/>
    <property type="evidence" value="ECO:0007669"/>
    <property type="project" value="TreeGrafter"/>
</dbReference>
<evidence type="ECO:0000256" key="6">
    <source>
        <dbReference type="ARBA" id="ARBA00023004"/>
    </source>
</evidence>
<evidence type="ECO:0000256" key="7">
    <source>
        <dbReference type="ARBA" id="ARBA00041165"/>
    </source>
</evidence>
<evidence type="ECO:0000256" key="8">
    <source>
        <dbReference type="ARBA" id="ARBA00042338"/>
    </source>
</evidence>
<dbReference type="Proteomes" id="UP000694556">
    <property type="component" value="Chromosome 15"/>
</dbReference>
<comment type="similarity">
    <text evidence="1 10">Belongs to the globin family.</text>
</comment>
<dbReference type="PANTHER" id="PTHR11442:SF48">
    <property type="entry name" value="HEMOGLOBIN SUBUNIT ALPHA"/>
    <property type="match status" value="1"/>
</dbReference>
<keyword evidence="2 10" id="KW-0813">Transport</keyword>
<evidence type="ECO:0000256" key="2">
    <source>
        <dbReference type="ARBA" id="ARBA00022448"/>
    </source>
</evidence>
<evidence type="ECO:0000256" key="4">
    <source>
        <dbReference type="ARBA" id="ARBA00022621"/>
    </source>
</evidence>
<dbReference type="InterPro" id="IPR000971">
    <property type="entry name" value="Globin"/>
</dbReference>
<dbReference type="Pfam" id="PF00042">
    <property type="entry name" value="Globin"/>
    <property type="match status" value="1"/>
</dbReference>
<evidence type="ECO:0000256" key="3">
    <source>
        <dbReference type="ARBA" id="ARBA00022617"/>
    </source>
</evidence>
<evidence type="ECO:0000256" key="11">
    <source>
        <dbReference type="SAM" id="MobiDB-lite"/>
    </source>
</evidence>
<dbReference type="GO" id="GO:0072562">
    <property type="term" value="C:blood microparticle"/>
    <property type="evidence" value="ECO:0007669"/>
    <property type="project" value="TreeGrafter"/>
</dbReference>
<dbReference type="GO" id="GO:0031838">
    <property type="term" value="C:haptoglobin-hemoglobin complex"/>
    <property type="evidence" value="ECO:0007669"/>
    <property type="project" value="TreeGrafter"/>
</dbReference>
<evidence type="ECO:0000256" key="10">
    <source>
        <dbReference type="RuleBase" id="RU000356"/>
    </source>
</evidence>